<dbReference type="InterPro" id="IPR000847">
    <property type="entry name" value="LysR_HTH_N"/>
</dbReference>
<dbReference type="EMBL" id="AP024355">
    <property type="protein sequence ID" value="BCR04615.1"/>
    <property type="molecule type" value="Genomic_DNA"/>
</dbReference>
<reference evidence="6 7" key="1">
    <citation type="journal article" date="2016" name="C (Basel)">
        <title>Selective Growth of and Electricity Production by Marine Exoelectrogenic Bacteria in Self-Aggregated Hydrogel of Microbially Reduced Graphene Oxide.</title>
        <authorList>
            <person name="Yoshida N."/>
            <person name="Goto Y."/>
            <person name="Miyata Y."/>
        </authorList>
    </citation>
    <scope>NUCLEOTIDE SEQUENCE [LARGE SCALE GENOMIC DNA]</scope>
    <source>
        <strain evidence="6 7">NIT-T3</strain>
    </source>
</reference>
<dbReference type="CDD" id="cd05466">
    <property type="entry name" value="PBP2_LTTR_substrate"/>
    <property type="match status" value="1"/>
</dbReference>
<gene>
    <name evidence="6" type="ORF">DESUT3_16840</name>
</gene>
<dbReference type="PANTHER" id="PTHR30419">
    <property type="entry name" value="HTH-TYPE TRANSCRIPTIONAL REGULATOR YBHD"/>
    <property type="match status" value="1"/>
</dbReference>
<dbReference type="SUPFAM" id="SSF46785">
    <property type="entry name" value="Winged helix' DNA-binding domain"/>
    <property type="match status" value="1"/>
</dbReference>
<dbReference type="PANTHER" id="PTHR30419:SF8">
    <property type="entry name" value="NITROGEN ASSIMILATION TRANSCRIPTIONAL ACTIVATOR-RELATED"/>
    <property type="match status" value="1"/>
</dbReference>
<dbReference type="PRINTS" id="PR00039">
    <property type="entry name" value="HTHLYSR"/>
</dbReference>
<keyword evidence="4" id="KW-0804">Transcription</keyword>
<evidence type="ECO:0000256" key="2">
    <source>
        <dbReference type="ARBA" id="ARBA00023015"/>
    </source>
</evidence>
<dbReference type="Proteomes" id="UP001319827">
    <property type="component" value="Chromosome"/>
</dbReference>
<dbReference type="PROSITE" id="PS50931">
    <property type="entry name" value="HTH_LYSR"/>
    <property type="match status" value="1"/>
</dbReference>
<dbReference type="SUPFAM" id="SSF53850">
    <property type="entry name" value="Periplasmic binding protein-like II"/>
    <property type="match status" value="1"/>
</dbReference>
<dbReference type="InterPro" id="IPR036390">
    <property type="entry name" value="WH_DNA-bd_sf"/>
</dbReference>
<dbReference type="InterPro" id="IPR050950">
    <property type="entry name" value="HTH-type_LysR_regulators"/>
</dbReference>
<dbReference type="Gene3D" id="1.10.10.10">
    <property type="entry name" value="Winged helix-like DNA-binding domain superfamily/Winged helix DNA-binding domain"/>
    <property type="match status" value="1"/>
</dbReference>
<keyword evidence="2" id="KW-0805">Transcription regulation</keyword>
<evidence type="ECO:0000259" key="5">
    <source>
        <dbReference type="PROSITE" id="PS50931"/>
    </source>
</evidence>
<keyword evidence="7" id="KW-1185">Reference proteome</keyword>
<dbReference type="Pfam" id="PF00126">
    <property type="entry name" value="HTH_1"/>
    <property type="match status" value="1"/>
</dbReference>
<evidence type="ECO:0000313" key="7">
    <source>
        <dbReference type="Proteomes" id="UP001319827"/>
    </source>
</evidence>
<protein>
    <submittedName>
        <fullName evidence="6">LysR family transcriptional regulator</fullName>
    </submittedName>
</protein>
<sequence length="292" mass="32905">MDLRQFKAFVAIARQQSFTRAAEQLHIAQPAVSMAIRKLEEELELTLFNRKDKRISLTAEGEVFLRHAERILDNFGAAQTEMAELRGLSRGEVRIGIPPMMSSYYFPRVIREFRERYPELQLSVNGEGAGRIQRLIARGEIDMGVIAGGNVPEGLKSRRFLREEIVACVPAGHPLAAGGSISLEVFLGQPLILFKEGYFMRELIDATARERRLTPQVVFETNLFSLVRSLIKEGLGVSTFLRMVVSEDPDLVALSFDPPLHLDLLIAWKAEGYLSRANRAFVDFLMERVGEV</sequence>
<name>A0ABN6DX53_9BACT</name>
<dbReference type="Gene3D" id="3.40.190.290">
    <property type="match status" value="1"/>
</dbReference>
<feature type="domain" description="HTH lysR-type" evidence="5">
    <location>
        <begin position="1"/>
        <end position="58"/>
    </location>
</feature>
<evidence type="ECO:0000256" key="1">
    <source>
        <dbReference type="ARBA" id="ARBA00009437"/>
    </source>
</evidence>
<dbReference type="RefSeq" id="WP_221252072.1">
    <property type="nucleotide sequence ID" value="NZ_AP024355.1"/>
</dbReference>
<evidence type="ECO:0000256" key="4">
    <source>
        <dbReference type="ARBA" id="ARBA00023163"/>
    </source>
</evidence>
<dbReference type="InterPro" id="IPR005119">
    <property type="entry name" value="LysR_subst-bd"/>
</dbReference>
<organism evidence="6 7">
    <name type="scientific">Desulfuromonas versatilis</name>
    <dbReference type="NCBI Taxonomy" id="2802975"/>
    <lineage>
        <taxon>Bacteria</taxon>
        <taxon>Pseudomonadati</taxon>
        <taxon>Thermodesulfobacteriota</taxon>
        <taxon>Desulfuromonadia</taxon>
        <taxon>Desulfuromonadales</taxon>
        <taxon>Desulfuromonadaceae</taxon>
        <taxon>Desulfuromonas</taxon>
    </lineage>
</organism>
<accession>A0ABN6DX53</accession>
<comment type="similarity">
    <text evidence="1">Belongs to the LysR transcriptional regulatory family.</text>
</comment>
<reference evidence="6 7" key="2">
    <citation type="journal article" date="2021" name="Int. J. Syst. Evol. Microbiol.">
        <title>Isolation and Polyphasic Characterization of Desulfuromonas versatilis sp. Nov., an Electrogenic Bacteria Capable of Versatile Metabolism Isolated from a Graphene Oxide-Reducing Enrichment Culture.</title>
        <authorList>
            <person name="Xie L."/>
            <person name="Yoshida N."/>
            <person name="Ishii S."/>
            <person name="Meng L."/>
        </authorList>
    </citation>
    <scope>NUCLEOTIDE SEQUENCE [LARGE SCALE GENOMIC DNA]</scope>
    <source>
        <strain evidence="6 7">NIT-T3</strain>
    </source>
</reference>
<dbReference type="InterPro" id="IPR036388">
    <property type="entry name" value="WH-like_DNA-bd_sf"/>
</dbReference>
<proteinExistence type="inferred from homology"/>
<evidence type="ECO:0000256" key="3">
    <source>
        <dbReference type="ARBA" id="ARBA00023125"/>
    </source>
</evidence>
<evidence type="ECO:0000313" key="6">
    <source>
        <dbReference type="EMBL" id="BCR04615.1"/>
    </source>
</evidence>
<dbReference type="Pfam" id="PF03466">
    <property type="entry name" value="LysR_substrate"/>
    <property type="match status" value="1"/>
</dbReference>
<keyword evidence="3" id="KW-0238">DNA-binding</keyword>